<protein>
    <submittedName>
        <fullName evidence="2">IS110 family transposase</fullName>
    </submittedName>
</protein>
<gene>
    <name evidence="2" type="ORF">E4K65_43970</name>
</gene>
<sequence>MMTVPGIGPDRSSLRRYHRQPRSLQTFLRLGAYLGLTPRRYQSGEIDRTGRISKRGNQQVGTYLFEAANVLLTVVRRGSALKRRGCKLAPAKVAVARKMAVILDAIWTDGTQFQAEMRAA</sequence>
<name>A0A4Y9L178_9BRAD</name>
<dbReference type="OrthoDB" id="7410629at2"/>
<dbReference type="Proteomes" id="UP000297966">
    <property type="component" value="Unassembled WGS sequence"/>
</dbReference>
<dbReference type="GO" id="GO:0003677">
    <property type="term" value="F:DNA binding"/>
    <property type="evidence" value="ECO:0007669"/>
    <property type="project" value="InterPro"/>
</dbReference>
<dbReference type="GO" id="GO:0004803">
    <property type="term" value="F:transposase activity"/>
    <property type="evidence" value="ECO:0007669"/>
    <property type="project" value="InterPro"/>
</dbReference>
<dbReference type="PANTHER" id="PTHR33055">
    <property type="entry name" value="TRANSPOSASE FOR INSERTION SEQUENCE ELEMENT IS1111A"/>
    <property type="match status" value="1"/>
</dbReference>
<proteinExistence type="predicted"/>
<evidence type="ECO:0000313" key="2">
    <source>
        <dbReference type="EMBL" id="TFV37338.1"/>
    </source>
</evidence>
<dbReference type="InterPro" id="IPR003346">
    <property type="entry name" value="Transposase_20"/>
</dbReference>
<dbReference type="AlphaFoldDB" id="A0A4Y9L178"/>
<dbReference type="GO" id="GO:0006313">
    <property type="term" value="P:DNA transposition"/>
    <property type="evidence" value="ECO:0007669"/>
    <property type="project" value="InterPro"/>
</dbReference>
<evidence type="ECO:0000259" key="1">
    <source>
        <dbReference type="Pfam" id="PF02371"/>
    </source>
</evidence>
<accession>A0A4Y9L178</accession>
<feature type="domain" description="Transposase IS116/IS110/IS902 C-terminal" evidence="1">
    <location>
        <begin position="2"/>
        <end position="72"/>
    </location>
</feature>
<dbReference type="Pfam" id="PF02371">
    <property type="entry name" value="Transposase_20"/>
    <property type="match status" value="1"/>
</dbReference>
<reference evidence="2 3" key="1">
    <citation type="submission" date="2019-03" db="EMBL/GenBank/DDBJ databases">
        <title>Bradyrhizobium diversity isolated from nodules of Chamaecrista fasciculata.</title>
        <authorList>
            <person name="Klepa M.S."/>
            <person name="Urquiaga M.O."/>
            <person name="Hungria M."/>
            <person name="Delamuta J.R."/>
        </authorList>
    </citation>
    <scope>NUCLEOTIDE SEQUENCE [LARGE SCALE GENOMIC DNA]</scope>
    <source>
        <strain evidence="2 3">CNPSo 3448</strain>
    </source>
</reference>
<dbReference type="EMBL" id="SPQT01000053">
    <property type="protein sequence ID" value="TFV37338.1"/>
    <property type="molecule type" value="Genomic_DNA"/>
</dbReference>
<dbReference type="PANTHER" id="PTHR33055:SF3">
    <property type="entry name" value="PUTATIVE TRANSPOSASE FOR IS117-RELATED"/>
    <property type="match status" value="1"/>
</dbReference>
<comment type="caution">
    <text evidence="2">The sequence shown here is derived from an EMBL/GenBank/DDBJ whole genome shotgun (WGS) entry which is preliminary data.</text>
</comment>
<keyword evidence="3" id="KW-1185">Reference proteome</keyword>
<evidence type="ECO:0000313" key="3">
    <source>
        <dbReference type="Proteomes" id="UP000297966"/>
    </source>
</evidence>
<organism evidence="2 3">
    <name type="scientific">Bradyrhizobium niftali</name>
    <dbReference type="NCBI Taxonomy" id="2560055"/>
    <lineage>
        <taxon>Bacteria</taxon>
        <taxon>Pseudomonadati</taxon>
        <taxon>Pseudomonadota</taxon>
        <taxon>Alphaproteobacteria</taxon>
        <taxon>Hyphomicrobiales</taxon>
        <taxon>Nitrobacteraceae</taxon>
        <taxon>Bradyrhizobium</taxon>
    </lineage>
</organism>
<dbReference type="RefSeq" id="WP_135179400.1">
    <property type="nucleotide sequence ID" value="NZ_SPQT01000053.1"/>
</dbReference>
<dbReference type="InterPro" id="IPR047650">
    <property type="entry name" value="Transpos_IS110"/>
</dbReference>